<feature type="compositionally biased region" description="Basic and acidic residues" evidence="1">
    <location>
        <begin position="1"/>
        <end position="22"/>
    </location>
</feature>
<dbReference type="AlphaFoldDB" id="A0A512NLR7"/>
<comment type="caution">
    <text evidence="2">The sequence shown here is derived from an EMBL/GenBank/DDBJ whole genome shotgun (WGS) entry which is preliminary data.</text>
</comment>
<gene>
    <name evidence="2" type="ORF">RSO01_70570</name>
</gene>
<evidence type="ECO:0000256" key="1">
    <source>
        <dbReference type="SAM" id="MobiDB-lite"/>
    </source>
</evidence>
<proteinExistence type="predicted"/>
<dbReference type="Proteomes" id="UP000321058">
    <property type="component" value="Unassembled WGS sequence"/>
</dbReference>
<name>A0A512NLR7_9HYPH</name>
<reference evidence="2 3" key="1">
    <citation type="submission" date="2019-07" db="EMBL/GenBank/DDBJ databases">
        <title>Whole genome shotgun sequence of Reyranella soli NBRC 108950.</title>
        <authorList>
            <person name="Hosoyama A."/>
            <person name="Uohara A."/>
            <person name="Ohji S."/>
            <person name="Ichikawa N."/>
        </authorList>
    </citation>
    <scope>NUCLEOTIDE SEQUENCE [LARGE SCALE GENOMIC DNA]</scope>
    <source>
        <strain evidence="2 3">NBRC 108950</strain>
    </source>
</reference>
<evidence type="ECO:0000313" key="3">
    <source>
        <dbReference type="Proteomes" id="UP000321058"/>
    </source>
</evidence>
<accession>A0A512NLR7</accession>
<protein>
    <submittedName>
        <fullName evidence="2">Uncharacterized protein</fullName>
    </submittedName>
</protein>
<evidence type="ECO:0000313" key="2">
    <source>
        <dbReference type="EMBL" id="GEP59891.1"/>
    </source>
</evidence>
<sequence length="128" mass="14485">MAHVLDDVQPKSSGDSKEEERLNPGSEPNRTTQPQPPRRRQRNNAALSGSQNEDLKGLNRTVARAAVAHKRVWERWSRSSGQEKSMANDPRSEQRSTEHRPGDPRATKPRDARRICSQDRLLEPDGRG</sequence>
<feature type="region of interest" description="Disordered" evidence="1">
    <location>
        <begin position="1"/>
        <end position="128"/>
    </location>
</feature>
<organism evidence="2 3">
    <name type="scientific">Reyranella soli</name>
    <dbReference type="NCBI Taxonomy" id="1230389"/>
    <lineage>
        <taxon>Bacteria</taxon>
        <taxon>Pseudomonadati</taxon>
        <taxon>Pseudomonadota</taxon>
        <taxon>Alphaproteobacteria</taxon>
        <taxon>Hyphomicrobiales</taxon>
        <taxon>Reyranellaceae</taxon>
        <taxon>Reyranella</taxon>
    </lineage>
</organism>
<dbReference type="EMBL" id="BKAJ01000143">
    <property type="protein sequence ID" value="GEP59891.1"/>
    <property type="molecule type" value="Genomic_DNA"/>
</dbReference>
<keyword evidence="3" id="KW-1185">Reference proteome</keyword>
<feature type="compositionally biased region" description="Basic and acidic residues" evidence="1">
    <location>
        <begin position="90"/>
        <end position="128"/>
    </location>
</feature>